<protein>
    <submittedName>
        <fullName evidence="13">Uncharacterized protein</fullName>
    </submittedName>
</protein>
<dbReference type="GO" id="GO:0003697">
    <property type="term" value="F:single-stranded DNA binding"/>
    <property type="evidence" value="ECO:0007669"/>
    <property type="project" value="TreeGrafter"/>
</dbReference>
<dbReference type="SUPFAM" id="SSF46785">
    <property type="entry name" value="Winged helix' DNA-binding domain"/>
    <property type="match status" value="1"/>
</dbReference>
<dbReference type="Pfam" id="PF08784">
    <property type="entry name" value="RPA_C"/>
    <property type="match status" value="1"/>
</dbReference>
<evidence type="ECO:0000256" key="10">
    <source>
        <dbReference type="SAM" id="MobiDB-lite"/>
    </source>
</evidence>
<evidence type="ECO:0000313" key="14">
    <source>
        <dbReference type="Proteomes" id="UP001454036"/>
    </source>
</evidence>
<dbReference type="EMBL" id="BAABME010000006">
    <property type="protein sequence ID" value="GAA0138337.1"/>
    <property type="molecule type" value="Genomic_DNA"/>
</dbReference>
<keyword evidence="4" id="KW-0227">DNA damage</keyword>
<reference evidence="13 14" key="1">
    <citation type="submission" date="2024-01" db="EMBL/GenBank/DDBJ databases">
        <title>The complete chloroplast genome sequence of Lithospermum erythrorhizon: insights into the phylogenetic relationship among Boraginaceae species and the maternal lineages of purple gromwells.</title>
        <authorList>
            <person name="Okada T."/>
            <person name="Watanabe K."/>
        </authorList>
    </citation>
    <scope>NUCLEOTIDE SEQUENCE [LARGE SCALE GENOMIC DNA]</scope>
</reference>
<dbReference type="Proteomes" id="UP001454036">
    <property type="component" value="Unassembled WGS sequence"/>
</dbReference>
<dbReference type="GO" id="GO:0000781">
    <property type="term" value="C:chromosome, telomeric region"/>
    <property type="evidence" value="ECO:0007669"/>
    <property type="project" value="TreeGrafter"/>
</dbReference>
<dbReference type="InterPro" id="IPR004365">
    <property type="entry name" value="NA-bd_OB_tRNA"/>
</dbReference>
<evidence type="ECO:0000256" key="3">
    <source>
        <dbReference type="ARBA" id="ARBA00022705"/>
    </source>
</evidence>
<dbReference type="AlphaFoldDB" id="A0AAV3NG91"/>
<evidence type="ECO:0000256" key="9">
    <source>
        <dbReference type="ARBA" id="ARBA00057177"/>
    </source>
</evidence>
<feature type="domain" description="Replication protein A C-terminal" evidence="12">
    <location>
        <begin position="164"/>
        <end position="261"/>
    </location>
</feature>
<dbReference type="FunFam" id="1.10.10.10:FF:000168">
    <property type="entry name" value="Replication protein A 32 kDa subunit"/>
    <property type="match status" value="1"/>
</dbReference>
<gene>
    <name evidence="13" type="ORF">LIER_00100</name>
</gene>
<comment type="caution">
    <text evidence="13">The sequence shown here is derived from an EMBL/GenBank/DDBJ whole genome shotgun (WGS) entry which is preliminary data.</text>
</comment>
<comment type="function">
    <text evidence="9">Component of the replication protein A complex (RPA) required for DNA recombination, repair and replication. The activity of RPA is mediated by single-stranded DNA binding and protein interactions. Required fo cell division in meristems. Involved in the maintenance of transcriptional epigenetic gene silencing (TGS) at specific loci (including some transposons) by regulating histone H3 acetylation, 'Lys-4' and 'Lys-9' methylation.</text>
</comment>
<dbReference type="CDD" id="cd04478">
    <property type="entry name" value="RPA2_DBD_D"/>
    <property type="match status" value="1"/>
</dbReference>
<keyword evidence="8" id="KW-0539">Nucleus</keyword>
<evidence type="ECO:0000256" key="1">
    <source>
        <dbReference type="ARBA" id="ARBA00004123"/>
    </source>
</evidence>
<dbReference type="InterPro" id="IPR014646">
    <property type="entry name" value="Rfa2/RPA32"/>
</dbReference>
<dbReference type="GO" id="GO:0000724">
    <property type="term" value="P:double-strand break repair via homologous recombination"/>
    <property type="evidence" value="ECO:0007669"/>
    <property type="project" value="TreeGrafter"/>
</dbReference>
<dbReference type="GO" id="GO:0035861">
    <property type="term" value="C:site of double-strand break"/>
    <property type="evidence" value="ECO:0007669"/>
    <property type="project" value="TreeGrafter"/>
</dbReference>
<dbReference type="GO" id="GO:0006260">
    <property type="term" value="P:DNA replication"/>
    <property type="evidence" value="ECO:0007669"/>
    <property type="project" value="UniProtKB-KW"/>
</dbReference>
<dbReference type="PANTHER" id="PTHR13989:SF46">
    <property type="entry name" value="REPLICATION PROTEIN A 32 KDA SUBUNIT A-LIKE"/>
    <property type="match status" value="1"/>
</dbReference>
<comment type="similarity">
    <text evidence="2">Belongs to the replication factor A protein 2 family.</text>
</comment>
<evidence type="ECO:0000256" key="4">
    <source>
        <dbReference type="ARBA" id="ARBA00022763"/>
    </source>
</evidence>
<comment type="subcellular location">
    <subcellularLocation>
        <location evidence="1">Nucleus</location>
    </subcellularLocation>
</comment>
<proteinExistence type="inferred from homology"/>
<keyword evidence="6" id="KW-0233">DNA recombination</keyword>
<dbReference type="PANTHER" id="PTHR13989">
    <property type="entry name" value="REPLICATION PROTEIN A-RELATED"/>
    <property type="match status" value="1"/>
</dbReference>
<evidence type="ECO:0000313" key="13">
    <source>
        <dbReference type="EMBL" id="GAA0138337.1"/>
    </source>
</evidence>
<keyword evidence="14" id="KW-1185">Reference proteome</keyword>
<evidence type="ECO:0000259" key="11">
    <source>
        <dbReference type="Pfam" id="PF01336"/>
    </source>
</evidence>
<dbReference type="InterPro" id="IPR036390">
    <property type="entry name" value="WH_DNA-bd_sf"/>
</dbReference>
<dbReference type="InterPro" id="IPR040260">
    <property type="entry name" value="RFA2-like"/>
</dbReference>
<dbReference type="InterPro" id="IPR014892">
    <property type="entry name" value="RPA_C"/>
</dbReference>
<keyword evidence="3" id="KW-0235">DNA replication</keyword>
<dbReference type="Gene3D" id="1.10.10.10">
    <property type="entry name" value="Winged helix-like DNA-binding domain superfamily/Winged helix DNA-binding domain"/>
    <property type="match status" value="1"/>
</dbReference>
<evidence type="ECO:0000256" key="2">
    <source>
        <dbReference type="ARBA" id="ARBA00007815"/>
    </source>
</evidence>
<evidence type="ECO:0000256" key="8">
    <source>
        <dbReference type="ARBA" id="ARBA00023242"/>
    </source>
</evidence>
<dbReference type="FunFam" id="2.40.50.140:FF:000184">
    <property type="entry name" value="replication protein A 32 kDa subunit A-like"/>
    <property type="match status" value="1"/>
</dbReference>
<evidence type="ECO:0000256" key="6">
    <source>
        <dbReference type="ARBA" id="ARBA00023172"/>
    </source>
</evidence>
<dbReference type="PIRSF" id="PIRSF036949">
    <property type="entry name" value="RPA32"/>
    <property type="match status" value="1"/>
</dbReference>
<dbReference type="SUPFAM" id="SSF50249">
    <property type="entry name" value="Nucleic acid-binding proteins"/>
    <property type="match status" value="1"/>
</dbReference>
<organism evidence="13 14">
    <name type="scientific">Lithospermum erythrorhizon</name>
    <name type="common">Purple gromwell</name>
    <name type="synonym">Lithospermum officinale var. erythrorhizon</name>
    <dbReference type="NCBI Taxonomy" id="34254"/>
    <lineage>
        <taxon>Eukaryota</taxon>
        <taxon>Viridiplantae</taxon>
        <taxon>Streptophyta</taxon>
        <taxon>Embryophyta</taxon>
        <taxon>Tracheophyta</taxon>
        <taxon>Spermatophyta</taxon>
        <taxon>Magnoliopsida</taxon>
        <taxon>eudicotyledons</taxon>
        <taxon>Gunneridae</taxon>
        <taxon>Pentapetalae</taxon>
        <taxon>asterids</taxon>
        <taxon>lamiids</taxon>
        <taxon>Boraginales</taxon>
        <taxon>Boraginaceae</taxon>
        <taxon>Boraginoideae</taxon>
        <taxon>Lithospermeae</taxon>
        <taxon>Lithospermum</taxon>
    </lineage>
</organism>
<keyword evidence="7" id="KW-0234">DNA repair</keyword>
<feature type="domain" description="OB" evidence="11">
    <location>
        <begin position="65"/>
        <end position="139"/>
    </location>
</feature>
<evidence type="ECO:0000256" key="5">
    <source>
        <dbReference type="ARBA" id="ARBA00023125"/>
    </source>
</evidence>
<feature type="region of interest" description="Disordered" evidence="10">
    <location>
        <begin position="165"/>
        <end position="191"/>
    </location>
</feature>
<dbReference type="GO" id="GO:0005662">
    <property type="term" value="C:DNA replication factor A complex"/>
    <property type="evidence" value="ECO:0007669"/>
    <property type="project" value="TreeGrafter"/>
</dbReference>
<evidence type="ECO:0000259" key="12">
    <source>
        <dbReference type="Pfam" id="PF08784"/>
    </source>
</evidence>
<dbReference type="Gene3D" id="2.40.50.140">
    <property type="entry name" value="Nucleic acid-binding proteins"/>
    <property type="match status" value="1"/>
</dbReference>
<accession>A0AAV3NG91</accession>
<dbReference type="InterPro" id="IPR012340">
    <property type="entry name" value="NA-bd_OB-fold"/>
</dbReference>
<name>A0AAV3NG91_LITER</name>
<sequence>MFNISSQFDGGVAASQFAPSTPFSSAKSRDGQPMVPLTVKQISEADQSNDDKSSFLINGTQVTNVKLVGMVYNKSARVTDVSFLLDDGTGRVECTRWMNDSADTDEVEGFTDGMHVRVHGNLKLYQGKKQVVAFAIRPITDYNEIATHFIECAFMHSFNAKLSNGTSNTAPVPASSTVSSNQSSGHQFASSTHSVEQYSLDGLKDIEKKIIDYLEQPSSLSQEKGVHRNDIAQHLKLPEDKIVDAMQSLESEGLVYSTVDECHFKSTSS</sequence>
<dbReference type="Pfam" id="PF01336">
    <property type="entry name" value="tRNA_anti-codon"/>
    <property type="match status" value="1"/>
</dbReference>
<evidence type="ECO:0000256" key="7">
    <source>
        <dbReference type="ARBA" id="ARBA00023204"/>
    </source>
</evidence>
<dbReference type="InterPro" id="IPR036388">
    <property type="entry name" value="WH-like_DNA-bd_sf"/>
</dbReference>
<keyword evidence="5" id="KW-0238">DNA-binding</keyword>
<dbReference type="GO" id="GO:0006289">
    <property type="term" value="P:nucleotide-excision repair"/>
    <property type="evidence" value="ECO:0007669"/>
    <property type="project" value="TreeGrafter"/>
</dbReference>